<comment type="caution">
    <text evidence="2">The sequence shown here is derived from an EMBL/GenBank/DDBJ whole genome shotgun (WGS) entry which is preliminary data.</text>
</comment>
<evidence type="ECO:0000313" key="3">
    <source>
        <dbReference type="Proteomes" id="UP000217083"/>
    </source>
</evidence>
<reference evidence="3" key="1">
    <citation type="submission" date="2017-08" db="EMBL/GenBank/DDBJ databases">
        <authorList>
            <person name="Huang Z."/>
        </authorList>
    </citation>
    <scope>NUCLEOTIDE SEQUENCE [LARGE SCALE GENOMIC DNA]</scope>
    <source>
        <strain evidence="3">SA5d-4</strain>
    </source>
</reference>
<dbReference type="EMBL" id="NPIA01000001">
    <property type="protein sequence ID" value="OZM58358.1"/>
    <property type="molecule type" value="Genomic_DNA"/>
</dbReference>
<dbReference type="AlphaFoldDB" id="A0A263BXP7"/>
<evidence type="ECO:0000313" key="2">
    <source>
        <dbReference type="EMBL" id="OZM58358.1"/>
    </source>
</evidence>
<organism evidence="2 3">
    <name type="scientific">Lottiidibacillus patelloidae</name>
    <dbReference type="NCBI Taxonomy" id="2670334"/>
    <lineage>
        <taxon>Bacteria</taxon>
        <taxon>Bacillati</taxon>
        <taxon>Bacillota</taxon>
        <taxon>Bacilli</taxon>
        <taxon>Bacillales</taxon>
        <taxon>Bacillaceae</taxon>
        <taxon>Lottiidibacillus</taxon>
    </lineage>
</organism>
<name>A0A263BXP7_9BACI</name>
<sequence length="223" mass="26291">MREFFVNIGGNIMEGLMFFDKENWISIINMLVMAVLTYFIYRSTKKAAEATDSAAESANEAVKLANKLDEERKMEEEAISFQYKKKFSFYTTKVIKTLNEIISSDGRDIPRALRYPNFPRTKEDEGFLRFNDDISDKEMGKYLPNHNKEITNCWDGLDEFLHKYYKFPIKYQKESHTFKYYDVYYKNSSQLGIVDTEGHHLNIKRDAEELLALFKVLKNSLEQ</sequence>
<keyword evidence="1" id="KW-0812">Transmembrane</keyword>
<dbReference type="RefSeq" id="WP_094921114.1">
    <property type="nucleotide sequence ID" value="NZ_NPIA01000001.1"/>
</dbReference>
<feature type="transmembrane region" description="Helical" evidence="1">
    <location>
        <begin position="23"/>
        <end position="41"/>
    </location>
</feature>
<protein>
    <submittedName>
        <fullName evidence="2">Uncharacterized protein</fullName>
    </submittedName>
</protein>
<keyword evidence="1" id="KW-1133">Transmembrane helix</keyword>
<keyword evidence="1" id="KW-0472">Membrane</keyword>
<reference evidence="2 3" key="2">
    <citation type="submission" date="2017-09" db="EMBL/GenBank/DDBJ databases">
        <title>Bacillus patelloidae sp. nov., isolated from the intestinal tract of a marine limpet.</title>
        <authorList>
            <person name="Liu R."/>
            <person name="Dong C."/>
            <person name="Shao Z."/>
        </authorList>
    </citation>
    <scope>NUCLEOTIDE SEQUENCE [LARGE SCALE GENOMIC DNA]</scope>
    <source>
        <strain evidence="2 3">SA5d-4</strain>
    </source>
</reference>
<gene>
    <name evidence="2" type="ORF">CIB95_01955</name>
</gene>
<evidence type="ECO:0000256" key="1">
    <source>
        <dbReference type="SAM" id="Phobius"/>
    </source>
</evidence>
<dbReference type="Proteomes" id="UP000217083">
    <property type="component" value="Unassembled WGS sequence"/>
</dbReference>
<accession>A0A263BXP7</accession>
<keyword evidence="3" id="KW-1185">Reference proteome</keyword>
<proteinExistence type="predicted"/>